<evidence type="ECO:0000313" key="2">
    <source>
        <dbReference type="EMBL" id="MBX55894.1"/>
    </source>
</evidence>
<sequence length="22" mass="2517">MFTHSDFPPLSRQPKASSNQIK</sequence>
<dbReference type="EMBL" id="GGEC01075410">
    <property type="protein sequence ID" value="MBX55894.1"/>
    <property type="molecule type" value="Transcribed_RNA"/>
</dbReference>
<reference evidence="2" key="1">
    <citation type="submission" date="2018-02" db="EMBL/GenBank/DDBJ databases">
        <title>Rhizophora mucronata_Transcriptome.</title>
        <authorList>
            <person name="Meera S.P."/>
            <person name="Sreeshan A."/>
            <person name="Augustine A."/>
        </authorList>
    </citation>
    <scope>NUCLEOTIDE SEQUENCE</scope>
    <source>
        <tissue evidence="2">Leaf</tissue>
    </source>
</reference>
<evidence type="ECO:0000256" key="1">
    <source>
        <dbReference type="SAM" id="MobiDB-lite"/>
    </source>
</evidence>
<accession>A0A2P2PME1</accession>
<name>A0A2P2PME1_RHIMU</name>
<protein>
    <submittedName>
        <fullName evidence="2">Uncharacterized protein</fullName>
    </submittedName>
</protein>
<proteinExistence type="predicted"/>
<feature type="region of interest" description="Disordered" evidence="1">
    <location>
        <begin position="1"/>
        <end position="22"/>
    </location>
</feature>
<dbReference type="AlphaFoldDB" id="A0A2P2PME1"/>
<organism evidence="2">
    <name type="scientific">Rhizophora mucronata</name>
    <name type="common">Asiatic mangrove</name>
    <dbReference type="NCBI Taxonomy" id="61149"/>
    <lineage>
        <taxon>Eukaryota</taxon>
        <taxon>Viridiplantae</taxon>
        <taxon>Streptophyta</taxon>
        <taxon>Embryophyta</taxon>
        <taxon>Tracheophyta</taxon>
        <taxon>Spermatophyta</taxon>
        <taxon>Magnoliopsida</taxon>
        <taxon>eudicotyledons</taxon>
        <taxon>Gunneridae</taxon>
        <taxon>Pentapetalae</taxon>
        <taxon>rosids</taxon>
        <taxon>fabids</taxon>
        <taxon>Malpighiales</taxon>
        <taxon>Rhizophoraceae</taxon>
        <taxon>Rhizophora</taxon>
    </lineage>
</organism>